<dbReference type="GO" id="GO:0016020">
    <property type="term" value="C:membrane"/>
    <property type="evidence" value="ECO:0007669"/>
    <property type="project" value="InterPro"/>
</dbReference>
<evidence type="ECO:0000256" key="1">
    <source>
        <dbReference type="SAM" id="SignalP"/>
    </source>
</evidence>
<dbReference type="SUPFAM" id="SSF63712">
    <property type="entry name" value="Nicotinic receptor ligand binding domain-like"/>
    <property type="match status" value="1"/>
</dbReference>
<dbReference type="FunFam" id="2.70.170.10:FF:000028">
    <property type="entry name" value="AcetylCholine Receptor"/>
    <property type="match status" value="1"/>
</dbReference>
<dbReference type="GO" id="GO:0004888">
    <property type="term" value="F:transmembrane signaling receptor activity"/>
    <property type="evidence" value="ECO:0007669"/>
    <property type="project" value="InterPro"/>
</dbReference>
<dbReference type="CDD" id="cd18997">
    <property type="entry name" value="LGIC_ECD_nAChR"/>
    <property type="match status" value="1"/>
</dbReference>
<evidence type="ECO:0000313" key="4">
    <source>
        <dbReference type="Proteomes" id="UP000242188"/>
    </source>
</evidence>
<dbReference type="InterPro" id="IPR006201">
    <property type="entry name" value="Neur_channel"/>
</dbReference>
<dbReference type="InterPro" id="IPR006202">
    <property type="entry name" value="Neur_chan_lig-bd"/>
</dbReference>
<dbReference type="PANTHER" id="PTHR18945">
    <property type="entry name" value="NEUROTRANSMITTER GATED ION CHANNEL"/>
    <property type="match status" value="1"/>
</dbReference>
<keyword evidence="1" id="KW-0732">Signal</keyword>
<dbReference type="InterPro" id="IPR036734">
    <property type="entry name" value="Neur_chan_lig-bd_sf"/>
</dbReference>
<feature type="chain" id="PRO_5012148698" evidence="1">
    <location>
        <begin position="22"/>
        <end position="248"/>
    </location>
</feature>
<sequence>MAAPLSVVLLWGTLLWRISSSFQHGNSRPEMLEDKIFREIFRNYNKAVRPATMDTKIVVVKHGMSVTRLVELKDDVMTFDTWIDMGWNDARLRWEPDDHDDVSRVNIPTDLIWMPDIVLYNSAGTATDMYPSMPRQAHVTHDGTIHTAPAMRLRVWCGRTEGCSPVDQQGSYTCDLKFGSWVYDGFSVDLQNRQESIDLSHYSQHTQWSVKNSSVNRNVVLYSYCPEPYLDITYTIQLAPKYGHARLV</sequence>
<protein>
    <submittedName>
        <fullName evidence="3">Neuronal acetylcholine receptor subunit alpha-2</fullName>
    </submittedName>
</protein>
<dbReference type="STRING" id="6573.A0A210Q1T7"/>
<proteinExistence type="predicted"/>
<gene>
    <name evidence="3" type="ORF">KP79_PYT04857</name>
</gene>
<evidence type="ECO:0000313" key="3">
    <source>
        <dbReference type="EMBL" id="OWF42649.1"/>
    </source>
</evidence>
<comment type="caution">
    <text evidence="3">The sequence shown here is derived from an EMBL/GenBank/DDBJ whole genome shotgun (WGS) entry which is preliminary data.</text>
</comment>
<feature type="domain" description="Neurotransmitter-gated ion-channel ligand-binding" evidence="2">
    <location>
        <begin position="33"/>
        <end position="239"/>
    </location>
</feature>
<dbReference type="Gene3D" id="2.70.170.10">
    <property type="entry name" value="Neurotransmitter-gated ion-channel ligand-binding domain"/>
    <property type="match status" value="1"/>
</dbReference>
<dbReference type="OrthoDB" id="410315at2759"/>
<reference evidence="3 4" key="1">
    <citation type="journal article" date="2017" name="Nat. Ecol. Evol.">
        <title>Scallop genome provides insights into evolution of bilaterian karyotype and development.</title>
        <authorList>
            <person name="Wang S."/>
            <person name="Zhang J."/>
            <person name="Jiao W."/>
            <person name="Li J."/>
            <person name="Xun X."/>
            <person name="Sun Y."/>
            <person name="Guo X."/>
            <person name="Huan P."/>
            <person name="Dong B."/>
            <person name="Zhang L."/>
            <person name="Hu X."/>
            <person name="Sun X."/>
            <person name="Wang J."/>
            <person name="Zhao C."/>
            <person name="Wang Y."/>
            <person name="Wang D."/>
            <person name="Huang X."/>
            <person name="Wang R."/>
            <person name="Lv J."/>
            <person name="Li Y."/>
            <person name="Zhang Z."/>
            <person name="Liu B."/>
            <person name="Lu W."/>
            <person name="Hui Y."/>
            <person name="Liang J."/>
            <person name="Zhou Z."/>
            <person name="Hou R."/>
            <person name="Li X."/>
            <person name="Liu Y."/>
            <person name="Li H."/>
            <person name="Ning X."/>
            <person name="Lin Y."/>
            <person name="Zhao L."/>
            <person name="Xing Q."/>
            <person name="Dou J."/>
            <person name="Li Y."/>
            <person name="Mao J."/>
            <person name="Guo H."/>
            <person name="Dou H."/>
            <person name="Li T."/>
            <person name="Mu C."/>
            <person name="Jiang W."/>
            <person name="Fu Q."/>
            <person name="Fu X."/>
            <person name="Miao Y."/>
            <person name="Liu J."/>
            <person name="Yu Q."/>
            <person name="Li R."/>
            <person name="Liao H."/>
            <person name="Li X."/>
            <person name="Kong Y."/>
            <person name="Jiang Z."/>
            <person name="Chourrout D."/>
            <person name="Li R."/>
            <person name="Bao Z."/>
        </authorList>
    </citation>
    <scope>NUCLEOTIDE SEQUENCE [LARGE SCALE GENOMIC DNA]</scope>
    <source>
        <strain evidence="3 4">PY_sf001</strain>
    </source>
</reference>
<name>A0A210Q1T7_MIZYE</name>
<dbReference type="GO" id="GO:0005230">
    <property type="term" value="F:extracellular ligand-gated monoatomic ion channel activity"/>
    <property type="evidence" value="ECO:0007669"/>
    <property type="project" value="InterPro"/>
</dbReference>
<dbReference type="Proteomes" id="UP000242188">
    <property type="component" value="Unassembled WGS sequence"/>
</dbReference>
<keyword evidence="4" id="KW-1185">Reference proteome</keyword>
<feature type="signal peptide" evidence="1">
    <location>
        <begin position="1"/>
        <end position="21"/>
    </location>
</feature>
<dbReference type="EMBL" id="NEDP02005240">
    <property type="protein sequence ID" value="OWF42649.1"/>
    <property type="molecule type" value="Genomic_DNA"/>
</dbReference>
<accession>A0A210Q1T7</accession>
<dbReference type="AlphaFoldDB" id="A0A210Q1T7"/>
<evidence type="ECO:0000259" key="2">
    <source>
        <dbReference type="Pfam" id="PF02931"/>
    </source>
</evidence>
<dbReference type="Pfam" id="PF02931">
    <property type="entry name" value="Neur_chan_LBD"/>
    <property type="match status" value="1"/>
</dbReference>
<organism evidence="3 4">
    <name type="scientific">Mizuhopecten yessoensis</name>
    <name type="common">Japanese scallop</name>
    <name type="synonym">Patinopecten yessoensis</name>
    <dbReference type="NCBI Taxonomy" id="6573"/>
    <lineage>
        <taxon>Eukaryota</taxon>
        <taxon>Metazoa</taxon>
        <taxon>Spiralia</taxon>
        <taxon>Lophotrochozoa</taxon>
        <taxon>Mollusca</taxon>
        <taxon>Bivalvia</taxon>
        <taxon>Autobranchia</taxon>
        <taxon>Pteriomorphia</taxon>
        <taxon>Pectinida</taxon>
        <taxon>Pectinoidea</taxon>
        <taxon>Pectinidae</taxon>
        <taxon>Mizuhopecten</taxon>
    </lineage>
</organism>
<keyword evidence="3" id="KW-0675">Receptor</keyword>